<dbReference type="GO" id="GO:0016746">
    <property type="term" value="F:acyltransferase activity"/>
    <property type="evidence" value="ECO:0007669"/>
    <property type="project" value="UniProtKB-KW"/>
</dbReference>
<dbReference type="Pfam" id="PF03279">
    <property type="entry name" value="Lip_A_acyltrans"/>
    <property type="match status" value="1"/>
</dbReference>
<evidence type="ECO:0000256" key="3">
    <source>
        <dbReference type="ARBA" id="ARBA00022519"/>
    </source>
</evidence>
<comment type="caution">
    <text evidence="8">The sequence shown here is derived from an EMBL/GenBank/DDBJ whole genome shotgun (WGS) entry which is preliminary data.</text>
</comment>
<dbReference type="InterPro" id="IPR004960">
    <property type="entry name" value="LipA_acyltrans"/>
</dbReference>
<evidence type="ECO:0000256" key="7">
    <source>
        <dbReference type="SAM" id="Phobius"/>
    </source>
</evidence>
<keyword evidence="2" id="KW-1003">Cell membrane</keyword>
<reference evidence="8" key="1">
    <citation type="journal article" date="2014" name="Int. J. Syst. Evol. Microbiol.">
        <title>Complete genome sequence of Corynebacterium casei LMG S-19264T (=DSM 44701T), isolated from a smear-ripened cheese.</title>
        <authorList>
            <consortium name="US DOE Joint Genome Institute (JGI-PGF)"/>
            <person name="Walter F."/>
            <person name="Albersmeier A."/>
            <person name="Kalinowski J."/>
            <person name="Ruckert C."/>
        </authorList>
    </citation>
    <scope>NUCLEOTIDE SEQUENCE</scope>
    <source>
        <strain evidence="8">CGMCC 1.15322</strain>
    </source>
</reference>
<dbReference type="CDD" id="cd07984">
    <property type="entry name" value="LPLAT_LABLAT-like"/>
    <property type="match status" value="1"/>
</dbReference>
<evidence type="ECO:0000256" key="1">
    <source>
        <dbReference type="ARBA" id="ARBA00004533"/>
    </source>
</evidence>
<keyword evidence="7" id="KW-1133">Transmembrane helix</keyword>
<dbReference type="PANTHER" id="PTHR30606:SF9">
    <property type="entry name" value="LIPID A BIOSYNTHESIS LAUROYLTRANSFERASE"/>
    <property type="match status" value="1"/>
</dbReference>
<evidence type="ECO:0000256" key="2">
    <source>
        <dbReference type="ARBA" id="ARBA00022475"/>
    </source>
</evidence>
<evidence type="ECO:0000313" key="9">
    <source>
        <dbReference type="Proteomes" id="UP000620596"/>
    </source>
</evidence>
<keyword evidence="6 8" id="KW-0012">Acyltransferase</keyword>
<evidence type="ECO:0000256" key="4">
    <source>
        <dbReference type="ARBA" id="ARBA00022679"/>
    </source>
</evidence>
<name>A0A916SE21_9BURK</name>
<keyword evidence="4" id="KW-0808">Transferase</keyword>
<keyword evidence="5 7" id="KW-0472">Membrane</keyword>
<dbReference type="PANTHER" id="PTHR30606">
    <property type="entry name" value="LIPID A BIOSYNTHESIS LAUROYL ACYLTRANSFERASE"/>
    <property type="match status" value="1"/>
</dbReference>
<organism evidence="8 9">
    <name type="scientific">Polaromonas eurypsychrophila</name>
    <dbReference type="NCBI Taxonomy" id="1614635"/>
    <lineage>
        <taxon>Bacteria</taxon>
        <taxon>Pseudomonadati</taxon>
        <taxon>Pseudomonadota</taxon>
        <taxon>Betaproteobacteria</taxon>
        <taxon>Burkholderiales</taxon>
        <taxon>Comamonadaceae</taxon>
        <taxon>Polaromonas</taxon>
    </lineage>
</organism>
<sequence length="298" mass="33884">MKTPRQLASYLFTRSGIVFMQLLAALPLPVVRAMGVALGWLLYGLAVPRRRVVQTNLLLCFPERLEAERHVLARQTFVFFAQAWLDRSWLWHGHPEKLRRRLQLKGALVELDGEQPVVLFAPHFVGLDAGWAALTQRVPRAFTTIYTDQANKLLDRWILRGRRRFGNARLFGRAEGVQPIISALRAGQPLYLLPDMNFGPEESVFVPFYGVDAATVPSLSRFAKLGRAKVVPVVTRMTSTGYEVEVMPAWADVPSADFVADTALMNARLQDYINTMPAQYYWVHRRFKSRPEGEPSIY</sequence>
<dbReference type="EMBL" id="BMIG01000003">
    <property type="protein sequence ID" value="GGA92846.1"/>
    <property type="molecule type" value="Genomic_DNA"/>
</dbReference>
<gene>
    <name evidence="8" type="ORF">GCM10011496_12320</name>
</gene>
<evidence type="ECO:0000256" key="5">
    <source>
        <dbReference type="ARBA" id="ARBA00023136"/>
    </source>
</evidence>
<dbReference type="RefSeq" id="WP_268236601.1">
    <property type="nucleotide sequence ID" value="NZ_BMIG01000003.1"/>
</dbReference>
<protein>
    <submittedName>
        <fullName evidence="8">Acyltransferase</fullName>
    </submittedName>
</protein>
<proteinExistence type="predicted"/>
<accession>A0A916SE21</accession>
<dbReference type="PIRSF" id="PIRSF026649">
    <property type="entry name" value="MsbB"/>
    <property type="match status" value="1"/>
</dbReference>
<dbReference type="Proteomes" id="UP000620596">
    <property type="component" value="Unassembled WGS sequence"/>
</dbReference>
<keyword evidence="7" id="KW-0812">Transmembrane</keyword>
<evidence type="ECO:0000313" key="8">
    <source>
        <dbReference type="EMBL" id="GGA92846.1"/>
    </source>
</evidence>
<comment type="subcellular location">
    <subcellularLocation>
        <location evidence="1">Cell inner membrane</location>
    </subcellularLocation>
</comment>
<evidence type="ECO:0000256" key="6">
    <source>
        <dbReference type="ARBA" id="ARBA00023315"/>
    </source>
</evidence>
<dbReference type="GO" id="GO:0005886">
    <property type="term" value="C:plasma membrane"/>
    <property type="evidence" value="ECO:0007669"/>
    <property type="project" value="UniProtKB-SubCell"/>
</dbReference>
<feature type="transmembrane region" description="Helical" evidence="7">
    <location>
        <begin position="30"/>
        <end position="47"/>
    </location>
</feature>
<keyword evidence="9" id="KW-1185">Reference proteome</keyword>
<dbReference type="AlphaFoldDB" id="A0A916SE21"/>
<keyword evidence="3" id="KW-0997">Cell inner membrane</keyword>
<dbReference type="GO" id="GO:0009247">
    <property type="term" value="P:glycolipid biosynthetic process"/>
    <property type="evidence" value="ECO:0007669"/>
    <property type="project" value="UniProtKB-ARBA"/>
</dbReference>
<reference evidence="8" key="2">
    <citation type="submission" date="2020-09" db="EMBL/GenBank/DDBJ databases">
        <authorList>
            <person name="Sun Q."/>
            <person name="Zhou Y."/>
        </authorList>
    </citation>
    <scope>NUCLEOTIDE SEQUENCE</scope>
    <source>
        <strain evidence="8">CGMCC 1.15322</strain>
    </source>
</reference>